<dbReference type="RefSeq" id="WP_173675093.1">
    <property type="nucleotide sequence ID" value="NZ_CAKOCG010000001.1"/>
</dbReference>
<name>A0AAW6GQF7_BACUN</name>
<reference evidence="2" key="1">
    <citation type="submission" date="2022-10" db="EMBL/GenBank/DDBJ databases">
        <title>Human gut microbiome strain richness.</title>
        <authorList>
            <person name="Chen-Liaw A."/>
        </authorList>
    </citation>
    <scope>NUCLEOTIDE SEQUENCE</scope>
    <source>
        <strain evidence="2">1001713st2_A4_1001713B170214_170313</strain>
    </source>
</reference>
<dbReference type="GO" id="GO:0006779">
    <property type="term" value="P:porphyrin-containing compound biosynthetic process"/>
    <property type="evidence" value="ECO:0007669"/>
    <property type="project" value="InterPro"/>
</dbReference>
<dbReference type="GO" id="GO:0004853">
    <property type="term" value="F:uroporphyrinogen decarboxylase activity"/>
    <property type="evidence" value="ECO:0007669"/>
    <property type="project" value="InterPro"/>
</dbReference>
<dbReference type="Gene3D" id="3.20.20.210">
    <property type="match status" value="1"/>
</dbReference>
<evidence type="ECO:0000313" key="3">
    <source>
        <dbReference type="Proteomes" id="UP001213309"/>
    </source>
</evidence>
<dbReference type="EMBL" id="JAQNSG010000005">
    <property type="protein sequence ID" value="MDC1879672.1"/>
    <property type="molecule type" value="Genomic_DNA"/>
</dbReference>
<dbReference type="Proteomes" id="UP001213309">
    <property type="component" value="Unassembled WGS sequence"/>
</dbReference>
<comment type="caution">
    <text evidence="2">The sequence shown here is derived from an EMBL/GenBank/DDBJ whole genome shotgun (WGS) entry which is preliminary data.</text>
</comment>
<accession>A0AAW6GQF7</accession>
<dbReference type="PANTHER" id="PTHR47099">
    <property type="entry name" value="METHYLCOBAMIDE:COM METHYLTRANSFERASE MTBA"/>
    <property type="match status" value="1"/>
</dbReference>
<dbReference type="Pfam" id="PF01208">
    <property type="entry name" value="URO-D"/>
    <property type="match status" value="1"/>
</dbReference>
<organism evidence="2 3">
    <name type="scientific">Bacteroides uniformis</name>
    <dbReference type="NCBI Taxonomy" id="820"/>
    <lineage>
        <taxon>Bacteria</taxon>
        <taxon>Pseudomonadati</taxon>
        <taxon>Bacteroidota</taxon>
        <taxon>Bacteroidia</taxon>
        <taxon>Bacteroidales</taxon>
        <taxon>Bacteroidaceae</taxon>
        <taxon>Bacteroides</taxon>
    </lineage>
</organism>
<dbReference type="SUPFAM" id="SSF51726">
    <property type="entry name" value="UROD/MetE-like"/>
    <property type="match status" value="1"/>
</dbReference>
<feature type="domain" description="Uroporphyrinogen decarboxylase (URO-D)" evidence="1">
    <location>
        <begin position="31"/>
        <end position="332"/>
    </location>
</feature>
<sequence>MAMINMTQWARDLMDRRERVAIPIMTHPGIEFCNYQVIDAVTNGNIHFQAVKKLYDMYPSAAATVIMDLTVEAEAFGAEVTFPKNEVPSVIGNLVTDMDDVEKLNIPGMDQGRLPEYLLVNRLSAEAIQDKPILAGCIGPYSLAGRLMGMTEIMTAIYTDPDMVMLLLEKCSEFLLNYCKEIKRTGVGGVVIAEPAAGLISAEDCSTYSSTFIKKIVEAVQDDTFMIVLHNCGNTGHCTGAMVETGAAGLHFGNRIDMPATLEECPDDVLVMGNLDPVGCMKMGTPEGVYFATTQLLGKTSGHRNFVLSTGCDVPPHVAPENINAFYRALQDYNLHLK</sequence>
<evidence type="ECO:0000259" key="1">
    <source>
        <dbReference type="Pfam" id="PF01208"/>
    </source>
</evidence>
<evidence type="ECO:0000313" key="2">
    <source>
        <dbReference type="EMBL" id="MDC1879672.1"/>
    </source>
</evidence>
<protein>
    <submittedName>
        <fullName evidence="2">Uroporphyrinogen decarboxylase family protein</fullName>
    </submittedName>
</protein>
<proteinExistence type="predicted"/>
<gene>
    <name evidence="2" type="ORF">POZ24_06485</name>
</gene>
<dbReference type="AlphaFoldDB" id="A0AAW6GQF7"/>
<dbReference type="InterPro" id="IPR052024">
    <property type="entry name" value="Methanogen_methyltrans"/>
</dbReference>
<dbReference type="CDD" id="cd03465">
    <property type="entry name" value="URO-D_like"/>
    <property type="match status" value="1"/>
</dbReference>
<dbReference type="PANTHER" id="PTHR47099:SF1">
    <property type="entry name" value="METHYLCOBAMIDE:COM METHYLTRANSFERASE MTBA"/>
    <property type="match status" value="1"/>
</dbReference>
<dbReference type="InterPro" id="IPR038071">
    <property type="entry name" value="UROD/MetE-like_sf"/>
</dbReference>
<dbReference type="InterPro" id="IPR000257">
    <property type="entry name" value="Uroporphyrinogen_deCOase"/>
</dbReference>